<evidence type="ECO:0000313" key="3">
    <source>
        <dbReference type="Proteomes" id="UP001255601"/>
    </source>
</evidence>
<name>A0AAJ2EQC5_9HYPH</name>
<organism evidence="2 3">
    <name type="scientific">Agrobacterium larrymoorei</name>
    <dbReference type="NCBI Taxonomy" id="160699"/>
    <lineage>
        <taxon>Bacteria</taxon>
        <taxon>Pseudomonadati</taxon>
        <taxon>Pseudomonadota</taxon>
        <taxon>Alphaproteobacteria</taxon>
        <taxon>Hyphomicrobiales</taxon>
        <taxon>Rhizobiaceae</taxon>
        <taxon>Rhizobium/Agrobacterium group</taxon>
        <taxon>Agrobacterium</taxon>
    </lineage>
</organism>
<dbReference type="AlphaFoldDB" id="A0AAJ2EQC5"/>
<feature type="region of interest" description="Disordered" evidence="1">
    <location>
        <begin position="14"/>
        <end position="37"/>
    </location>
</feature>
<evidence type="ECO:0000256" key="1">
    <source>
        <dbReference type="SAM" id="MobiDB-lite"/>
    </source>
</evidence>
<dbReference type="Proteomes" id="UP001255601">
    <property type="component" value="Unassembled WGS sequence"/>
</dbReference>
<evidence type="ECO:0000313" key="2">
    <source>
        <dbReference type="EMBL" id="MDR6101065.1"/>
    </source>
</evidence>
<accession>A0AAJ2EQC5</accession>
<comment type="caution">
    <text evidence="2">The sequence shown here is derived from an EMBL/GenBank/DDBJ whole genome shotgun (WGS) entry which is preliminary data.</text>
</comment>
<proteinExistence type="predicted"/>
<dbReference type="EMBL" id="JAVIZC010000001">
    <property type="protein sequence ID" value="MDR6101065.1"/>
    <property type="molecule type" value="Genomic_DNA"/>
</dbReference>
<protein>
    <submittedName>
        <fullName evidence="2">Uncharacterized protein</fullName>
    </submittedName>
</protein>
<sequence>MREALPSSLEILAKLESEPDQGENAEEDRQLEGQSAQ</sequence>
<gene>
    <name evidence="2" type="ORF">QE369_001243</name>
</gene>
<reference evidence="2" key="1">
    <citation type="submission" date="2023-08" db="EMBL/GenBank/DDBJ databases">
        <title>Functional and genomic diversity of the sorghum phyllosphere microbiome.</title>
        <authorList>
            <person name="Shade A."/>
        </authorList>
    </citation>
    <scope>NUCLEOTIDE SEQUENCE</scope>
    <source>
        <strain evidence="2">SORGH_AS_0974</strain>
    </source>
</reference>